<proteinExistence type="inferred from homology"/>
<evidence type="ECO:0000313" key="5">
    <source>
        <dbReference type="Proteomes" id="UP000011715"/>
    </source>
</evidence>
<feature type="domain" description="Methyltransferase type 12" evidence="2">
    <location>
        <begin position="53"/>
        <end position="148"/>
    </location>
</feature>
<dbReference type="Gene3D" id="3.40.50.150">
    <property type="entry name" value="Vaccinia Virus protein VP39"/>
    <property type="match status" value="1"/>
</dbReference>
<organism evidence="4 5">
    <name type="scientific">Magnaporthiopsis poae (strain ATCC 64411 / 73-15)</name>
    <name type="common">Kentucky bluegrass fungus</name>
    <name type="synonym">Magnaporthe poae</name>
    <dbReference type="NCBI Taxonomy" id="644358"/>
    <lineage>
        <taxon>Eukaryota</taxon>
        <taxon>Fungi</taxon>
        <taxon>Dikarya</taxon>
        <taxon>Ascomycota</taxon>
        <taxon>Pezizomycotina</taxon>
        <taxon>Sordariomycetes</taxon>
        <taxon>Sordariomycetidae</taxon>
        <taxon>Magnaporthales</taxon>
        <taxon>Magnaporthaceae</taxon>
        <taxon>Magnaporthiopsis</taxon>
    </lineage>
</organism>
<dbReference type="PANTHER" id="PTHR43591">
    <property type="entry name" value="METHYLTRANSFERASE"/>
    <property type="match status" value="1"/>
</dbReference>
<reference evidence="3" key="1">
    <citation type="submission" date="2010-05" db="EMBL/GenBank/DDBJ databases">
        <title>The Genome Sequence of Magnaporthe poae strain ATCC 64411.</title>
        <authorList>
            <consortium name="The Broad Institute Genome Sequencing Platform"/>
            <consortium name="Broad Institute Genome Sequencing Center for Infectious Disease"/>
            <person name="Ma L.-J."/>
            <person name="Dead R."/>
            <person name="Young S."/>
            <person name="Zeng Q."/>
            <person name="Koehrsen M."/>
            <person name="Alvarado L."/>
            <person name="Berlin A."/>
            <person name="Chapman S.B."/>
            <person name="Chen Z."/>
            <person name="Freedman E."/>
            <person name="Gellesch M."/>
            <person name="Goldberg J."/>
            <person name="Griggs A."/>
            <person name="Gujja S."/>
            <person name="Heilman E.R."/>
            <person name="Heiman D."/>
            <person name="Hepburn T."/>
            <person name="Howarth C."/>
            <person name="Jen D."/>
            <person name="Larson L."/>
            <person name="Mehta T."/>
            <person name="Neiman D."/>
            <person name="Pearson M."/>
            <person name="Roberts A."/>
            <person name="Saif S."/>
            <person name="Shea T."/>
            <person name="Shenoy N."/>
            <person name="Sisk P."/>
            <person name="Stolte C."/>
            <person name="Sykes S."/>
            <person name="Walk T."/>
            <person name="White J."/>
            <person name="Yandava C."/>
            <person name="Haas B."/>
            <person name="Nusbaum C."/>
            <person name="Birren B."/>
        </authorList>
    </citation>
    <scope>NUCLEOTIDE SEQUENCE</scope>
    <source>
        <strain evidence="3">ATCC 64411</strain>
    </source>
</reference>
<dbReference type="EMBL" id="GL876967">
    <property type="protein sequence ID" value="KLU83061.1"/>
    <property type="molecule type" value="Genomic_DNA"/>
</dbReference>
<evidence type="ECO:0000313" key="4">
    <source>
        <dbReference type="EnsemblFungi" id="MAPG_02128T0"/>
    </source>
</evidence>
<dbReference type="STRING" id="644358.A0A0C4DQI5"/>
<dbReference type="SUPFAM" id="SSF53335">
    <property type="entry name" value="S-adenosyl-L-methionine-dependent methyltransferases"/>
    <property type="match status" value="1"/>
</dbReference>
<reference evidence="3" key="3">
    <citation type="submission" date="2011-03" db="EMBL/GenBank/DDBJ databases">
        <title>Annotation of Magnaporthe poae ATCC 64411.</title>
        <authorList>
            <person name="Ma L.-J."/>
            <person name="Dead R."/>
            <person name="Young S.K."/>
            <person name="Zeng Q."/>
            <person name="Gargeya S."/>
            <person name="Fitzgerald M."/>
            <person name="Haas B."/>
            <person name="Abouelleil A."/>
            <person name="Alvarado L."/>
            <person name="Arachchi H.M."/>
            <person name="Berlin A."/>
            <person name="Brown A."/>
            <person name="Chapman S.B."/>
            <person name="Chen Z."/>
            <person name="Dunbar C."/>
            <person name="Freedman E."/>
            <person name="Gearin G."/>
            <person name="Gellesch M."/>
            <person name="Goldberg J."/>
            <person name="Griggs A."/>
            <person name="Gujja S."/>
            <person name="Heiman D."/>
            <person name="Howarth C."/>
            <person name="Larson L."/>
            <person name="Lui A."/>
            <person name="MacDonald P.J.P."/>
            <person name="Mehta T."/>
            <person name="Montmayeur A."/>
            <person name="Murphy C."/>
            <person name="Neiman D."/>
            <person name="Pearson M."/>
            <person name="Priest M."/>
            <person name="Roberts A."/>
            <person name="Saif S."/>
            <person name="Shea T."/>
            <person name="Shenoy N."/>
            <person name="Sisk P."/>
            <person name="Stolte C."/>
            <person name="Sykes S."/>
            <person name="Yandava C."/>
            <person name="Wortman J."/>
            <person name="Nusbaum C."/>
            <person name="Birren B."/>
        </authorList>
    </citation>
    <scope>NUCLEOTIDE SEQUENCE</scope>
    <source>
        <strain evidence="3">ATCC 64411</strain>
    </source>
</reference>
<dbReference type="PANTHER" id="PTHR43591:SF110">
    <property type="entry name" value="RHODANESE DOMAIN-CONTAINING PROTEIN"/>
    <property type="match status" value="1"/>
</dbReference>
<accession>A0A0C4DQI5</accession>
<protein>
    <recommendedName>
        <fullName evidence="2">Methyltransferase type 12 domain-containing protein</fullName>
    </recommendedName>
</protein>
<dbReference type="InterPro" id="IPR013217">
    <property type="entry name" value="Methyltransf_12"/>
</dbReference>
<reference evidence="4" key="5">
    <citation type="submission" date="2015-06" db="UniProtKB">
        <authorList>
            <consortium name="EnsemblFungi"/>
        </authorList>
    </citation>
    <scope>IDENTIFICATION</scope>
    <source>
        <strain evidence="4">ATCC 64411</strain>
    </source>
</reference>
<dbReference type="EMBL" id="ADBL01000538">
    <property type="status" value="NOT_ANNOTATED_CDS"/>
    <property type="molecule type" value="Genomic_DNA"/>
</dbReference>
<dbReference type="Pfam" id="PF08242">
    <property type="entry name" value="Methyltransf_12"/>
    <property type="match status" value="1"/>
</dbReference>
<dbReference type="Proteomes" id="UP000011715">
    <property type="component" value="Unassembled WGS sequence"/>
</dbReference>
<evidence type="ECO:0000313" key="3">
    <source>
        <dbReference type="EMBL" id="KLU83061.1"/>
    </source>
</evidence>
<dbReference type="AlphaFoldDB" id="A0A0C4DQI5"/>
<dbReference type="CDD" id="cd02440">
    <property type="entry name" value="AdoMet_MTases"/>
    <property type="match status" value="1"/>
</dbReference>
<dbReference type="VEuPathDB" id="FungiDB:MAPG_02128"/>
<sequence>MSAPQDADADYSVTVEEVPERLDEQHDITTKILGFLIHPNIPTTASPTLKVADIGCGTGVWLLDVAKTLPPTCQLVGYDKSASALPAPQTVPANVSFKIHDMMQPFPASELGTYDIVAARFVSSASTRAEWTRAAGNLATLLKPGGWLQWIDSCNFSLYCSTPGTSRRACKEIYDGMQPFRAKDDLVIGIMMRELAAGAGGMGREDVLRGLGLVDVHEDVFSTDRLQDGALDLRDKSTRNIMDCYIGCLEELAGVEGSGWDKERIARLREEAWREIDAGVYHTLDQVCIVGRKAG</sequence>
<reference evidence="5" key="2">
    <citation type="submission" date="2010-05" db="EMBL/GenBank/DDBJ databases">
        <title>The genome sequence of Magnaporthe poae strain ATCC 64411.</title>
        <authorList>
            <person name="Ma L.-J."/>
            <person name="Dead R."/>
            <person name="Young S."/>
            <person name="Zeng Q."/>
            <person name="Koehrsen M."/>
            <person name="Alvarado L."/>
            <person name="Berlin A."/>
            <person name="Chapman S.B."/>
            <person name="Chen Z."/>
            <person name="Freedman E."/>
            <person name="Gellesch M."/>
            <person name="Goldberg J."/>
            <person name="Griggs A."/>
            <person name="Gujja S."/>
            <person name="Heilman E.R."/>
            <person name="Heiman D."/>
            <person name="Hepburn T."/>
            <person name="Howarth C."/>
            <person name="Jen D."/>
            <person name="Larson L."/>
            <person name="Mehta T."/>
            <person name="Neiman D."/>
            <person name="Pearson M."/>
            <person name="Roberts A."/>
            <person name="Saif S."/>
            <person name="Shea T."/>
            <person name="Shenoy N."/>
            <person name="Sisk P."/>
            <person name="Stolte C."/>
            <person name="Sykes S."/>
            <person name="Walk T."/>
            <person name="White J."/>
            <person name="Yandava C."/>
            <person name="Haas B."/>
            <person name="Nusbaum C."/>
            <person name="Birren B."/>
        </authorList>
    </citation>
    <scope>NUCLEOTIDE SEQUENCE [LARGE SCALE GENOMIC DNA]</scope>
    <source>
        <strain evidence="5">ATCC 64411 / 73-15</strain>
    </source>
</reference>
<evidence type="ECO:0000256" key="1">
    <source>
        <dbReference type="ARBA" id="ARBA00038158"/>
    </source>
</evidence>
<reference evidence="4" key="4">
    <citation type="journal article" date="2015" name="G3 (Bethesda)">
        <title>Genome sequences of three phytopathogenic species of the Magnaporthaceae family of fungi.</title>
        <authorList>
            <person name="Okagaki L.H."/>
            <person name="Nunes C.C."/>
            <person name="Sailsbery J."/>
            <person name="Clay B."/>
            <person name="Brown D."/>
            <person name="John T."/>
            <person name="Oh Y."/>
            <person name="Young N."/>
            <person name="Fitzgerald M."/>
            <person name="Haas B.J."/>
            <person name="Zeng Q."/>
            <person name="Young S."/>
            <person name="Adiconis X."/>
            <person name="Fan L."/>
            <person name="Levin J.Z."/>
            <person name="Mitchell T.K."/>
            <person name="Okubara P.A."/>
            <person name="Farman M.L."/>
            <person name="Kohn L.M."/>
            <person name="Birren B."/>
            <person name="Ma L.-J."/>
            <person name="Dean R.A."/>
        </authorList>
    </citation>
    <scope>NUCLEOTIDE SEQUENCE</scope>
    <source>
        <strain evidence="4">ATCC 64411 / 73-15</strain>
    </source>
</reference>
<dbReference type="OMA" id="AMQWEEC"/>
<evidence type="ECO:0000259" key="2">
    <source>
        <dbReference type="Pfam" id="PF08242"/>
    </source>
</evidence>
<comment type="similarity">
    <text evidence="1">Belongs to the methyltransferase superfamily. LaeA methyltransferase family.</text>
</comment>
<dbReference type="eggNOG" id="ENOG502SNAB">
    <property type="taxonomic scope" value="Eukaryota"/>
</dbReference>
<name>A0A0C4DQI5_MAGP6</name>
<dbReference type="EnsemblFungi" id="MAPG_02128T0">
    <property type="protein sequence ID" value="MAPG_02128T0"/>
    <property type="gene ID" value="MAPG_02128"/>
</dbReference>
<keyword evidence="5" id="KW-1185">Reference proteome</keyword>
<gene>
    <name evidence="3" type="ORF">MAPG_02128</name>
</gene>
<dbReference type="InterPro" id="IPR029063">
    <property type="entry name" value="SAM-dependent_MTases_sf"/>
</dbReference>
<dbReference type="OrthoDB" id="417697at2759"/>